<dbReference type="Pfam" id="PF00171">
    <property type="entry name" value="Aldedh"/>
    <property type="match status" value="1"/>
</dbReference>
<dbReference type="InterPro" id="IPR016163">
    <property type="entry name" value="Ald_DH_C"/>
</dbReference>
<evidence type="ECO:0000256" key="5">
    <source>
        <dbReference type="ARBA" id="ARBA00032259"/>
    </source>
</evidence>
<dbReference type="GO" id="GO:0009898">
    <property type="term" value="C:cytoplasmic side of plasma membrane"/>
    <property type="evidence" value="ECO:0007669"/>
    <property type="project" value="TreeGrafter"/>
</dbReference>
<dbReference type="NCBIfam" id="TIGR01237">
    <property type="entry name" value="D1pyr5carbox2"/>
    <property type="match status" value="1"/>
</dbReference>
<dbReference type="eggNOG" id="COG1012">
    <property type="taxonomic scope" value="Bacteria"/>
</dbReference>
<accession>Q1ARZ6</accession>
<gene>
    <name evidence="11" type="ordered locus">Rxyl_2922</name>
</gene>
<dbReference type="InterPro" id="IPR029510">
    <property type="entry name" value="Ald_DH_CS_GLU"/>
</dbReference>
<dbReference type="InterPro" id="IPR005932">
    <property type="entry name" value="RocA"/>
</dbReference>
<dbReference type="InterPro" id="IPR015590">
    <property type="entry name" value="Aldehyde_DH_dom"/>
</dbReference>
<comment type="catalytic activity">
    <reaction evidence="6">
        <text>L-glutamate 5-semialdehyde + NAD(+) + H2O = L-glutamate + NADH + 2 H(+)</text>
        <dbReference type="Rhea" id="RHEA:30235"/>
        <dbReference type="ChEBI" id="CHEBI:15377"/>
        <dbReference type="ChEBI" id="CHEBI:15378"/>
        <dbReference type="ChEBI" id="CHEBI:29985"/>
        <dbReference type="ChEBI" id="CHEBI:57540"/>
        <dbReference type="ChEBI" id="CHEBI:57945"/>
        <dbReference type="ChEBI" id="CHEBI:58066"/>
        <dbReference type="EC" id="1.2.1.88"/>
    </reaction>
</comment>
<dbReference type="InterPro" id="IPR050485">
    <property type="entry name" value="Proline_metab_enzyme"/>
</dbReference>
<evidence type="ECO:0000256" key="1">
    <source>
        <dbReference type="ARBA" id="ARBA00004786"/>
    </source>
</evidence>
<dbReference type="NCBIfam" id="NF002852">
    <property type="entry name" value="PRK03137.1"/>
    <property type="match status" value="1"/>
</dbReference>
<dbReference type="CDD" id="cd07124">
    <property type="entry name" value="ALDH_PutA-P5CDH-RocA"/>
    <property type="match status" value="1"/>
</dbReference>
<evidence type="ECO:0000256" key="6">
    <source>
        <dbReference type="ARBA" id="ARBA00048142"/>
    </source>
</evidence>
<dbReference type="GO" id="GO:0004657">
    <property type="term" value="F:proline dehydrogenase activity"/>
    <property type="evidence" value="ECO:0007669"/>
    <property type="project" value="UniProtKB-ARBA"/>
</dbReference>
<dbReference type="EMBL" id="CP000386">
    <property type="protein sequence ID" value="ABG05832.1"/>
    <property type="molecule type" value="Genomic_DNA"/>
</dbReference>
<comment type="pathway">
    <text evidence="1">Amino-acid degradation; L-proline degradation into L-glutamate; L-glutamate from L-proline: step 2/2.</text>
</comment>
<evidence type="ECO:0000256" key="8">
    <source>
        <dbReference type="PROSITE-ProRule" id="PRU10007"/>
    </source>
</evidence>
<dbReference type="FunFam" id="3.40.309.10:FF:000005">
    <property type="entry name" value="1-pyrroline-5-carboxylate dehydrogenase 1"/>
    <property type="match status" value="1"/>
</dbReference>
<dbReference type="InterPro" id="IPR016162">
    <property type="entry name" value="Ald_DH_N"/>
</dbReference>
<dbReference type="HOGENOM" id="CLU_005391_1_0_11"/>
<dbReference type="GO" id="GO:0003842">
    <property type="term" value="F:L-glutamate gamma-semialdehyde dehydrogenase activity"/>
    <property type="evidence" value="ECO:0007669"/>
    <property type="project" value="UniProtKB-EC"/>
</dbReference>
<name>Q1ARZ6_RUBXD</name>
<dbReference type="PROSITE" id="PS00070">
    <property type="entry name" value="ALDEHYDE_DEHYDR_CYS"/>
    <property type="match status" value="1"/>
</dbReference>
<dbReference type="KEGG" id="rxy:Rxyl_2922"/>
<dbReference type="SUPFAM" id="SSF53720">
    <property type="entry name" value="ALDH-like"/>
    <property type="match status" value="1"/>
</dbReference>
<sequence>MSKEMGLTPFRNEPYLDWSDEGNVGKLRAALEKVGGELGGSYPLIIGGKPVETEGEIVSENPAKPSQVVGRVGRATEREAGMALDAATRAFEFWRNTPPEARSRILLRAAAVMRRRRFEMIAWEIYEGGKPWAEADAQIAEAIDFLEYYAREMLRLKDGKPVAPFPGEENRYFYQPLGVGVIIAPWNFPTAILTGMSSAAIVTGNTIVMKPSEYTSVIGAKVAEIFEEAGLPAGVLNFCAGYGSEIGDYLVEDARTRFISFTGSMKTGLRINERAARTAPGQRWIKRVLAEMGGKDAIVVDETADLEAAAEGIAVSAYGYAGQKCSACSRAILQEDIHDEVLGRILERAKALRVGPPGSPEVFVGPLISRPQFEKVAGYIEVGKEEAERVLGEDPGDPEEGYFVSPTVFAGADPRSRIAQEEIFGPVLTVLKARDFDEALRIANDSPYGLTGGVYSRDRERLERARHEFRAGNLYFNRKITGALVGVQPFGGFDLSGTNAKAGGPDYLTLHMQAKSVAERF</sequence>
<dbReference type="GO" id="GO:0010133">
    <property type="term" value="P:L-proline catabolic process to L-glutamate"/>
    <property type="evidence" value="ECO:0007669"/>
    <property type="project" value="TreeGrafter"/>
</dbReference>
<evidence type="ECO:0000313" key="11">
    <source>
        <dbReference type="EMBL" id="ABG05832.1"/>
    </source>
</evidence>
<evidence type="ECO:0000256" key="4">
    <source>
        <dbReference type="ARBA" id="ARBA00023027"/>
    </source>
</evidence>
<evidence type="ECO:0000256" key="7">
    <source>
        <dbReference type="ARBA" id="ARBA00061617"/>
    </source>
</evidence>
<dbReference type="PROSITE" id="PS00687">
    <property type="entry name" value="ALDEHYDE_DEHYDR_GLU"/>
    <property type="match status" value="1"/>
</dbReference>
<dbReference type="AlphaFoldDB" id="Q1ARZ6"/>
<evidence type="ECO:0000256" key="3">
    <source>
        <dbReference type="ARBA" id="ARBA00023002"/>
    </source>
</evidence>
<dbReference type="EC" id="1.2.1.88" evidence="2"/>
<evidence type="ECO:0000256" key="9">
    <source>
        <dbReference type="RuleBase" id="RU003345"/>
    </source>
</evidence>
<proteinExistence type="inferred from homology"/>
<protein>
    <recommendedName>
        <fullName evidence="5">L-glutamate gamma-semialdehyde dehydrogenase</fullName>
        <ecNumber evidence="2">1.2.1.88</ecNumber>
    </recommendedName>
    <alternativeName>
        <fullName evidence="5">L-glutamate gamma-semialdehyde dehydrogenase</fullName>
    </alternativeName>
</protein>
<comment type="similarity">
    <text evidence="7">Belongs to the aldehyde dehydrogenase family. RocA subfamily.</text>
</comment>
<dbReference type="InterPro" id="IPR016160">
    <property type="entry name" value="Ald_DH_CS_CYS"/>
</dbReference>
<organism evidence="11 12">
    <name type="scientific">Rubrobacter xylanophilus (strain DSM 9941 / JCM 11954 / NBRC 16129 / PRD-1)</name>
    <dbReference type="NCBI Taxonomy" id="266117"/>
    <lineage>
        <taxon>Bacteria</taxon>
        <taxon>Bacillati</taxon>
        <taxon>Actinomycetota</taxon>
        <taxon>Rubrobacteria</taxon>
        <taxon>Rubrobacterales</taxon>
        <taxon>Rubrobacteraceae</taxon>
        <taxon>Rubrobacter</taxon>
    </lineage>
</organism>
<keyword evidence="12" id="KW-1185">Reference proteome</keyword>
<dbReference type="STRING" id="266117.Rxyl_2922"/>
<evidence type="ECO:0000259" key="10">
    <source>
        <dbReference type="Pfam" id="PF00171"/>
    </source>
</evidence>
<reference evidence="11 12" key="1">
    <citation type="submission" date="2006-06" db="EMBL/GenBank/DDBJ databases">
        <title>Complete sequence of Rubrobacter xylanophilus DSM 9941.</title>
        <authorList>
            <consortium name="US DOE Joint Genome Institute"/>
            <person name="Copeland A."/>
            <person name="Lucas S."/>
            <person name="Lapidus A."/>
            <person name="Barry K."/>
            <person name="Detter J.C."/>
            <person name="Glavina del Rio T."/>
            <person name="Hammon N."/>
            <person name="Israni S."/>
            <person name="Dalin E."/>
            <person name="Tice H."/>
            <person name="Pitluck S."/>
            <person name="Munk A.C."/>
            <person name="Brettin T."/>
            <person name="Bruce D."/>
            <person name="Han C."/>
            <person name="Tapia R."/>
            <person name="Gilna P."/>
            <person name="Schmutz J."/>
            <person name="Larimer F."/>
            <person name="Land M."/>
            <person name="Hauser L."/>
            <person name="Kyrpides N."/>
            <person name="Lykidis A."/>
            <person name="da Costa M.S."/>
            <person name="Rainey F.A."/>
            <person name="Empadinhas N."/>
            <person name="Jolivet E."/>
            <person name="Battista J.R."/>
            <person name="Richardson P."/>
        </authorList>
    </citation>
    <scope>NUCLEOTIDE SEQUENCE [LARGE SCALE GENOMIC DNA]</scope>
    <source>
        <strain evidence="12">DSM 9941 / NBRC 16129 / PRD-1</strain>
    </source>
</reference>
<keyword evidence="4" id="KW-0520">NAD</keyword>
<feature type="domain" description="Aldehyde dehydrogenase" evidence="10">
    <location>
        <begin position="55"/>
        <end position="517"/>
    </location>
</feature>
<dbReference type="Gene3D" id="3.40.605.10">
    <property type="entry name" value="Aldehyde Dehydrogenase, Chain A, domain 1"/>
    <property type="match status" value="1"/>
</dbReference>
<dbReference type="PANTHER" id="PTHR42862:SF1">
    <property type="entry name" value="DELTA-1-PYRROLINE-5-CARBOXYLATE DEHYDROGENASE 2, ISOFORM A-RELATED"/>
    <property type="match status" value="1"/>
</dbReference>
<dbReference type="Gene3D" id="3.40.309.10">
    <property type="entry name" value="Aldehyde Dehydrogenase, Chain A, domain 2"/>
    <property type="match status" value="1"/>
</dbReference>
<evidence type="ECO:0000256" key="2">
    <source>
        <dbReference type="ARBA" id="ARBA00012884"/>
    </source>
</evidence>
<feature type="active site" evidence="8">
    <location>
        <position position="291"/>
    </location>
</feature>
<dbReference type="PANTHER" id="PTHR42862">
    <property type="entry name" value="DELTA-1-PYRROLINE-5-CARBOXYLATE DEHYDROGENASE 1, ISOFORM A-RELATED"/>
    <property type="match status" value="1"/>
</dbReference>
<dbReference type="PhylomeDB" id="Q1ARZ6"/>
<dbReference type="InterPro" id="IPR016161">
    <property type="entry name" value="Ald_DH/histidinol_DH"/>
</dbReference>
<dbReference type="FunFam" id="3.40.605.10:FF:000045">
    <property type="entry name" value="1-pyrroline-5-carboxylate dehydrogenase 1"/>
    <property type="match status" value="1"/>
</dbReference>
<evidence type="ECO:0000313" key="12">
    <source>
        <dbReference type="Proteomes" id="UP000006637"/>
    </source>
</evidence>
<keyword evidence="3 9" id="KW-0560">Oxidoreductase</keyword>
<dbReference type="Proteomes" id="UP000006637">
    <property type="component" value="Chromosome"/>
</dbReference>